<keyword evidence="4" id="KW-1185">Reference proteome</keyword>
<feature type="region of interest" description="Disordered" evidence="1">
    <location>
        <begin position="137"/>
        <end position="157"/>
    </location>
</feature>
<proteinExistence type="predicted"/>
<keyword evidence="2" id="KW-0812">Transmembrane</keyword>
<feature type="transmembrane region" description="Helical" evidence="2">
    <location>
        <begin position="281"/>
        <end position="301"/>
    </location>
</feature>
<evidence type="ECO:0000256" key="1">
    <source>
        <dbReference type="SAM" id="MobiDB-lite"/>
    </source>
</evidence>
<name>A0A1X7AJW9_9GAMM</name>
<dbReference type="RefSeq" id="WP_087110066.1">
    <property type="nucleotide sequence ID" value="NZ_CBCSCN010000003.1"/>
</dbReference>
<keyword evidence="2" id="KW-1133">Transmembrane helix</keyword>
<accession>A0A1X7AJW9</accession>
<dbReference type="EMBL" id="FWPT01000005">
    <property type="protein sequence ID" value="SMA47219.1"/>
    <property type="molecule type" value="Genomic_DNA"/>
</dbReference>
<evidence type="ECO:0000313" key="4">
    <source>
        <dbReference type="Proteomes" id="UP000196573"/>
    </source>
</evidence>
<dbReference type="AlphaFoldDB" id="A0A1X7AJW9"/>
<reference evidence="3 4" key="1">
    <citation type="submission" date="2017-03" db="EMBL/GenBank/DDBJ databases">
        <authorList>
            <person name="Afonso C.L."/>
            <person name="Miller P.J."/>
            <person name="Scott M.A."/>
            <person name="Spackman E."/>
            <person name="Goraichik I."/>
            <person name="Dimitrov K.M."/>
            <person name="Suarez D.L."/>
            <person name="Swayne D.E."/>
        </authorList>
    </citation>
    <scope>NUCLEOTIDE SEQUENCE [LARGE SCALE GENOMIC DNA]</scope>
    <source>
        <strain evidence="3">SB41UT1</strain>
    </source>
</reference>
<sequence length="315" mass="35491">MGLDYKLVFSGDIDDDISPELARENVSRLLKVPDQRKIELLFSGKTVVIKKGLDARQAEKYRRALSEAGLLVSIDPPLELVRDDPDSELVLEADVLKAIDQAHSQMNYKLVDSPIAPVFATDSMDSVHFIADQAVDAKESESEEVQTEETLQPRKADARDFIQPAADSDNSPSINDSFSPFTEPALTETFQKVELAQPKLDRNNSGRDEPDIPEEVRGLSWGGFWLTFIWGLFNRTYISLLALVPVVNLVIPFYLLFKGRELAWRKKHWDSFEHFQRVQKFWGAVGLVLVLGVLCTLFLIAQSEVGEFLRQHSSG</sequence>
<protein>
    <submittedName>
        <fullName evidence="3">Uncharacterized protein</fullName>
    </submittedName>
</protein>
<dbReference type="OrthoDB" id="9815959at2"/>
<evidence type="ECO:0000313" key="3">
    <source>
        <dbReference type="EMBL" id="SMA47219.1"/>
    </source>
</evidence>
<feature type="transmembrane region" description="Helical" evidence="2">
    <location>
        <begin position="237"/>
        <end position="257"/>
    </location>
</feature>
<gene>
    <name evidence="3" type="ORF">EHSB41UT_02344</name>
</gene>
<dbReference type="Proteomes" id="UP000196573">
    <property type="component" value="Unassembled WGS sequence"/>
</dbReference>
<organism evidence="3 4">
    <name type="scientific">Parendozoicomonas haliclonae</name>
    <dbReference type="NCBI Taxonomy" id="1960125"/>
    <lineage>
        <taxon>Bacteria</taxon>
        <taxon>Pseudomonadati</taxon>
        <taxon>Pseudomonadota</taxon>
        <taxon>Gammaproteobacteria</taxon>
        <taxon>Oceanospirillales</taxon>
        <taxon>Endozoicomonadaceae</taxon>
        <taxon>Parendozoicomonas</taxon>
    </lineage>
</organism>
<keyword evidence="2" id="KW-0472">Membrane</keyword>
<evidence type="ECO:0000256" key="2">
    <source>
        <dbReference type="SAM" id="Phobius"/>
    </source>
</evidence>